<dbReference type="InterPro" id="IPR036770">
    <property type="entry name" value="Ankyrin_rpt-contain_sf"/>
</dbReference>
<dbReference type="SUPFAM" id="SSF48403">
    <property type="entry name" value="Ankyrin repeat"/>
    <property type="match status" value="1"/>
</dbReference>
<protein>
    <submittedName>
        <fullName evidence="5">Ankyrin repeat domain-containing protein</fullName>
    </submittedName>
</protein>
<evidence type="ECO:0000256" key="3">
    <source>
        <dbReference type="PROSITE-ProRule" id="PRU00023"/>
    </source>
</evidence>
<dbReference type="PROSITE" id="PS50297">
    <property type="entry name" value="ANK_REP_REGION"/>
    <property type="match status" value="1"/>
</dbReference>
<proteinExistence type="predicted"/>
<dbReference type="PRINTS" id="PR01415">
    <property type="entry name" value="ANKYRIN"/>
</dbReference>
<name>A0AAU7CND8_9BACT</name>
<feature type="region of interest" description="Disordered" evidence="4">
    <location>
        <begin position="116"/>
        <end position="135"/>
    </location>
</feature>
<evidence type="ECO:0000313" key="5">
    <source>
        <dbReference type="EMBL" id="XBH06136.1"/>
    </source>
</evidence>
<evidence type="ECO:0000256" key="1">
    <source>
        <dbReference type="ARBA" id="ARBA00022737"/>
    </source>
</evidence>
<accession>A0AAU7CND8</accession>
<dbReference type="PROSITE" id="PS50088">
    <property type="entry name" value="ANK_REPEAT"/>
    <property type="match status" value="1"/>
</dbReference>
<keyword evidence="1" id="KW-0677">Repeat</keyword>
<feature type="compositionally biased region" description="Basic and acidic residues" evidence="4">
    <location>
        <begin position="116"/>
        <end position="132"/>
    </location>
</feature>
<dbReference type="PANTHER" id="PTHR24171">
    <property type="entry name" value="ANKYRIN REPEAT DOMAIN-CONTAINING PROTEIN 39-RELATED"/>
    <property type="match status" value="1"/>
</dbReference>
<dbReference type="InterPro" id="IPR002110">
    <property type="entry name" value="Ankyrin_rpt"/>
</dbReference>
<dbReference type="SMART" id="SM00248">
    <property type="entry name" value="ANK"/>
    <property type="match status" value="3"/>
</dbReference>
<keyword evidence="2 3" id="KW-0040">ANK repeat</keyword>
<dbReference type="PANTHER" id="PTHR24171:SF8">
    <property type="entry name" value="BRCA1-ASSOCIATED RING DOMAIN PROTEIN 1"/>
    <property type="match status" value="1"/>
</dbReference>
<dbReference type="GO" id="GO:0085020">
    <property type="term" value="P:protein K6-linked ubiquitination"/>
    <property type="evidence" value="ECO:0007669"/>
    <property type="project" value="TreeGrafter"/>
</dbReference>
<dbReference type="RefSeq" id="WP_406698988.1">
    <property type="nucleotide sequence ID" value="NZ_CP155447.1"/>
</dbReference>
<dbReference type="Gene3D" id="1.25.40.20">
    <property type="entry name" value="Ankyrin repeat-containing domain"/>
    <property type="match status" value="1"/>
</dbReference>
<dbReference type="Pfam" id="PF12796">
    <property type="entry name" value="Ank_2"/>
    <property type="match status" value="1"/>
</dbReference>
<evidence type="ECO:0000256" key="2">
    <source>
        <dbReference type="ARBA" id="ARBA00023043"/>
    </source>
</evidence>
<evidence type="ECO:0000256" key="4">
    <source>
        <dbReference type="SAM" id="MobiDB-lite"/>
    </source>
</evidence>
<dbReference type="EMBL" id="CP155447">
    <property type="protein sequence ID" value="XBH06136.1"/>
    <property type="molecule type" value="Genomic_DNA"/>
</dbReference>
<sequence length="149" mass="15759">MSRSSEDVWRVVLDGSGWPALWCAAALGDRDAVGRELAARADPNVVGDQGTTPLHVAAQNGHQDVVELLLDAGADANQADPHGNGPLWTAVHQACLARRTEGNLAIVTMLLAGGADPDHKNRYGRSPRESASLRDQVVAKLFGHGDPKN</sequence>
<dbReference type="AlphaFoldDB" id="A0AAU7CND8"/>
<dbReference type="GO" id="GO:0004842">
    <property type="term" value="F:ubiquitin-protein transferase activity"/>
    <property type="evidence" value="ECO:0007669"/>
    <property type="project" value="TreeGrafter"/>
</dbReference>
<dbReference type="Pfam" id="PF00023">
    <property type="entry name" value="Ank"/>
    <property type="match status" value="1"/>
</dbReference>
<reference evidence="5" key="1">
    <citation type="submission" date="2024-05" db="EMBL/GenBank/DDBJ databases">
        <title>Planctomycetes of the genus Singulisphaera possess chitinolytic capabilities.</title>
        <authorList>
            <person name="Ivanova A."/>
        </authorList>
    </citation>
    <scope>NUCLEOTIDE SEQUENCE</scope>
    <source>
        <strain evidence="5">Ch08T</strain>
    </source>
</reference>
<organism evidence="5">
    <name type="scientific">Singulisphaera sp. Ch08</name>
    <dbReference type="NCBI Taxonomy" id="3120278"/>
    <lineage>
        <taxon>Bacteria</taxon>
        <taxon>Pseudomonadati</taxon>
        <taxon>Planctomycetota</taxon>
        <taxon>Planctomycetia</taxon>
        <taxon>Isosphaerales</taxon>
        <taxon>Isosphaeraceae</taxon>
        <taxon>Singulisphaera</taxon>
    </lineage>
</organism>
<gene>
    <name evidence="5" type="ORF">V5E97_08890</name>
</gene>
<feature type="repeat" description="ANK" evidence="3">
    <location>
        <begin position="49"/>
        <end position="81"/>
    </location>
</feature>